<dbReference type="PANTHER" id="PTHR43537">
    <property type="entry name" value="TRANSCRIPTIONAL REGULATOR, GNTR FAMILY"/>
    <property type="match status" value="1"/>
</dbReference>
<evidence type="ECO:0000256" key="1">
    <source>
        <dbReference type="ARBA" id="ARBA00023015"/>
    </source>
</evidence>
<evidence type="ECO:0000259" key="4">
    <source>
        <dbReference type="PROSITE" id="PS50949"/>
    </source>
</evidence>
<dbReference type="PROSITE" id="PS50949">
    <property type="entry name" value="HTH_GNTR"/>
    <property type="match status" value="1"/>
</dbReference>
<gene>
    <name evidence="5" type="ORF">ETSY1_27610</name>
</gene>
<keyword evidence="1" id="KW-0805">Transcription regulation</keyword>
<keyword evidence="3" id="KW-0804">Transcription</keyword>
<dbReference type="SUPFAM" id="SSF48008">
    <property type="entry name" value="GntR ligand-binding domain-like"/>
    <property type="match status" value="1"/>
</dbReference>
<name>W4LDL1_ENTF1</name>
<dbReference type="SMART" id="SM00345">
    <property type="entry name" value="HTH_GNTR"/>
    <property type="match status" value="1"/>
</dbReference>
<dbReference type="EMBL" id="AZHW01000823">
    <property type="protein sequence ID" value="ETW96183.1"/>
    <property type="molecule type" value="Genomic_DNA"/>
</dbReference>
<dbReference type="InterPro" id="IPR008920">
    <property type="entry name" value="TF_FadR/GntR_C"/>
</dbReference>
<evidence type="ECO:0000256" key="3">
    <source>
        <dbReference type="ARBA" id="ARBA00023163"/>
    </source>
</evidence>
<dbReference type="Pfam" id="PF07729">
    <property type="entry name" value="FCD"/>
    <property type="match status" value="1"/>
</dbReference>
<dbReference type="InterPro" id="IPR036388">
    <property type="entry name" value="WH-like_DNA-bd_sf"/>
</dbReference>
<proteinExistence type="predicted"/>
<comment type="caution">
    <text evidence="5">The sequence shown here is derived from an EMBL/GenBank/DDBJ whole genome shotgun (WGS) entry which is preliminary data.</text>
</comment>
<dbReference type="Gene3D" id="1.20.120.530">
    <property type="entry name" value="GntR ligand-binding domain-like"/>
    <property type="match status" value="1"/>
</dbReference>
<dbReference type="PANTHER" id="PTHR43537:SF51">
    <property type="entry name" value="HTH-TYPE TRANSCRIPTIONAL REGULATOR LGOR-RELATED"/>
    <property type="match status" value="1"/>
</dbReference>
<dbReference type="CDD" id="cd07377">
    <property type="entry name" value="WHTH_GntR"/>
    <property type="match status" value="1"/>
</dbReference>
<dbReference type="InterPro" id="IPR000524">
    <property type="entry name" value="Tscrpt_reg_HTH_GntR"/>
</dbReference>
<dbReference type="Gene3D" id="1.10.10.10">
    <property type="entry name" value="Winged helix-like DNA-binding domain superfamily/Winged helix DNA-binding domain"/>
    <property type="match status" value="1"/>
</dbReference>
<dbReference type="Pfam" id="PF00392">
    <property type="entry name" value="GntR"/>
    <property type="match status" value="1"/>
</dbReference>
<evidence type="ECO:0000256" key="2">
    <source>
        <dbReference type="ARBA" id="ARBA00023125"/>
    </source>
</evidence>
<dbReference type="AlphaFoldDB" id="W4LDL1"/>
<feature type="domain" description="HTH gntR-type" evidence="4">
    <location>
        <begin position="16"/>
        <end position="83"/>
    </location>
</feature>
<dbReference type="InterPro" id="IPR011711">
    <property type="entry name" value="GntR_C"/>
</dbReference>
<keyword evidence="2" id="KW-0238">DNA-binding</keyword>
<sequence>MPRPKSKRSSRDGPSCSRAETAYQQLKHDILEGIYTPRQRLVETDIAAQLNVSRATLRVVLTRLQHEGLVEMQPNRGAQVRALSLDEAAEILQAREALEGLAASLAAEKVTDEQLLALRDLVAEMEQTLNADDLIGLLPLASRFHRVIIEAANQAVVAQLLDMLHAPLIRHQFRIILVPGRKEASLAEFRDILNCLEKRDAAGAERAMRHHLAQLGRSLHQASRLPMN</sequence>
<evidence type="ECO:0000313" key="6">
    <source>
        <dbReference type="Proteomes" id="UP000019141"/>
    </source>
</evidence>
<dbReference type="Proteomes" id="UP000019141">
    <property type="component" value="Unassembled WGS sequence"/>
</dbReference>
<reference evidence="5 6" key="1">
    <citation type="journal article" date="2014" name="Nature">
        <title>An environmental bacterial taxon with a large and distinct metabolic repertoire.</title>
        <authorList>
            <person name="Wilson M.C."/>
            <person name="Mori T."/>
            <person name="Ruckert C."/>
            <person name="Uria A.R."/>
            <person name="Helf M.J."/>
            <person name="Takada K."/>
            <person name="Gernert C."/>
            <person name="Steffens U.A."/>
            <person name="Heycke N."/>
            <person name="Schmitt S."/>
            <person name="Rinke C."/>
            <person name="Helfrich E.J."/>
            <person name="Brachmann A.O."/>
            <person name="Gurgui C."/>
            <person name="Wakimoto T."/>
            <person name="Kracht M."/>
            <person name="Crusemann M."/>
            <person name="Hentschel U."/>
            <person name="Abe I."/>
            <person name="Matsunaga S."/>
            <person name="Kalinowski J."/>
            <person name="Takeyama H."/>
            <person name="Piel J."/>
        </authorList>
    </citation>
    <scope>NUCLEOTIDE SEQUENCE [LARGE SCALE GENOMIC DNA]</scope>
    <source>
        <strain evidence="6">TSY1</strain>
    </source>
</reference>
<dbReference type="InterPro" id="IPR036390">
    <property type="entry name" value="WH_DNA-bd_sf"/>
</dbReference>
<accession>W4LDL1</accession>
<protein>
    <recommendedName>
        <fullName evidence="4">HTH gntR-type domain-containing protein</fullName>
    </recommendedName>
</protein>
<keyword evidence="6" id="KW-1185">Reference proteome</keyword>
<dbReference type="SUPFAM" id="SSF46785">
    <property type="entry name" value="Winged helix' DNA-binding domain"/>
    <property type="match status" value="1"/>
</dbReference>
<organism evidence="5 6">
    <name type="scientific">Entotheonella factor</name>
    <dbReference type="NCBI Taxonomy" id="1429438"/>
    <lineage>
        <taxon>Bacteria</taxon>
        <taxon>Pseudomonadati</taxon>
        <taxon>Nitrospinota/Tectimicrobiota group</taxon>
        <taxon>Candidatus Tectimicrobiota</taxon>
        <taxon>Candidatus Entotheonellia</taxon>
        <taxon>Candidatus Entotheonellales</taxon>
        <taxon>Candidatus Entotheonellaceae</taxon>
        <taxon>Candidatus Entotheonella</taxon>
    </lineage>
</organism>
<dbReference type="HOGENOM" id="CLU_017584_5_1_7"/>
<dbReference type="GO" id="GO:0003700">
    <property type="term" value="F:DNA-binding transcription factor activity"/>
    <property type="evidence" value="ECO:0007669"/>
    <property type="project" value="InterPro"/>
</dbReference>
<dbReference type="SMART" id="SM00895">
    <property type="entry name" value="FCD"/>
    <property type="match status" value="1"/>
</dbReference>
<evidence type="ECO:0000313" key="5">
    <source>
        <dbReference type="EMBL" id="ETW96183.1"/>
    </source>
</evidence>
<dbReference type="GO" id="GO:0003677">
    <property type="term" value="F:DNA binding"/>
    <property type="evidence" value="ECO:0007669"/>
    <property type="project" value="UniProtKB-KW"/>
</dbReference>